<keyword evidence="2" id="KW-1185">Reference proteome</keyword>
<evidence type="ECO:0000313" key="1">
    <source>
        <dbReference type="EMBL" id="EAR11380.1"/>
    </source>
</evidence>
<protein>
    <submittedName>
        <fullName evidence="1">Uncharacterized protein</fullName>
    </submittedName>
</protein>
<reference evidence="1 2" key="1">
    <citation type="submission" date="2006-02" db="EMBL/GenBank/DDBJ databases">
        <authorList>
            <person name="Pinhassi J."/>
            <person name="Pedros-Alio C."/>
            <person name="Ferriera S."/>
            <person name="Johnson J."/>
            <person name="Kravitz S."/>
            <person name="Halpern A."/>
            <person name="Remington K."/>
            <person name="Beeson K."/>
            <person name="Tran B."/>
            <person name="Rogers Y.-H."/>
            <person name="Friedman R."/>
            <person name="Venter J.C."/>
        </authorList>
    </citation>
    <scope>NUCLEOTIDE SEQUENCE [LARGE SCALE GENOMIC DNA]</scope>
    <source>
        <strain evidence="1 2">MED297</strain>
    </source>
</reference>
<gene>
    <name evidence="1" type="ORF">MED297_20872</name>
</gene>
<name>A4B9S9_9GAMM</name>
<dbReference type="EMBL" id="AAOE01000001">
    <property type="protein sequence ID" value="EAR11380.1"/>
    <property type="molecule type" value="Genomic_DNA"/>
</dbReference>
<comment type="caution">
    <text evidence="1">The sequence shown here is derived from an EMBL/GenBank/DDBJ whole genome shotgun (WGS) entry which is preliminary data.</text>
</comment>
<sequence>MILLPALRFKGYWASVLAWLVLTFAIPMSGVAGSEQLGWMRLCSSLGVHWVQVEDQTTPDFSESCLCLSLAILPTAPELSAPVAGMSPAVVWLEANTPSSRPPYQPRSPPSYSQV</sequence>
<dbReference type="Proteomes" id="UP000005953">
    <property type="component" value="Unassembled WGS sequence"/>
</dbReference>
<accession>A4B9S9</accession>
<proteinExistence type="predicted"/>
<dbReference type="AlphaFoldDB" id="A4B9S9"/>
<dbReference type="HOGENOM" id="CLU_2106997_0_0_6"/>
<evidence type="ECO:0000313" key="2">
    <source>
        <dbReference type="Proteomes" id="UP000005953"/>
    </source>
</evidence>
<organism evidence="1 2">
    <name type="scientific">Reinekea blandensis MED297</name>
    <dbReference type="NCBI Taxonomy" id="314283"/>
    <lineage>
        <taxon>Bacteria</taxon>
        <taxon>Pseudomonadati</taxon>
        <taxon>Pseudomonadota</taxon>
        <taxon>Gammaproteobacteria</taxon>
        <taxon>Oceanospirillales</taxon>
        <taxon>Saccharospirillaceae</taxon>
        <taxon>Reinekea</taxon>
    </lineage>
</organism>
<dbReference type="STRING" id="314283.MED297_20872"/>